<dbReference type="Proteomes" id="UP000466442">
    <property type="component" value="Unassembled WGS sequence"/>
</dbReference>
<feature type="compositionally biased region" description="Low complexity" evidence="1">
    <location>
        <begin position="121"/>
        <end position="133"/>
    </location>
</feature>
<comment type="caution">
    <text evidence="2">The sequence shown here is derived from an EMBL/GenBank/DDBJ whole genome shotgun (WGS) entry which is preliminary data.</text>
</comment>
<keyword evidence="3" id="KW-1185">Reference proteome</keyword>
<sequence>MRVSLVLFLIRDKTEFPANLDLKRSNSMEATSGRECSSPLPYATLISSDDHIDVFDVGSGDSDDRLHQLSESDYLLEAASELLQFVDGLDGLVIKTDGTEQGKSKEEPVSPPSHILDHNYASASPSPNAKKSNQNVHERRTEANKRVASYSHGRHRNGTVF</sequence>
<name>A0A6A4KGD1_APOLU</name>
<accession>A0A6A4KGD1</accession>
<dbReference type="AlphaFoldDB" id="A0A6A4KGD1"/>
<gene>
    <name evidence="2" type="ORF">GE061_009602</name>
</gene>
<dbReference type="EMBL" id="WIXP02000002">
    <property type="protein sequence ID" value="KAF6214858.1"/>
    <property type="molecule type" value="Genomic_DNA"/>
</dbReference>
<proteinExistence type="predicted"/>
<reference evidence="2" key="1">
    <citation type="journal article" date="2021" name="Mol. Ecol. Resour.">
        <title>Apolygus lucorum genome provides insights into omnivorousness and mesophyll feeding.</title>
        <authorList>
            <person name="Liu Y."/>
            <person name="Liu H."/>
            <person name="Wang H."/>
            <person name="Huang T."/>
            <person name="Liu B."/>
            <person name="Yang B."/>
            <person name="Yin L."/>
            <person name="Li B."/>
            <person name="Zhang Y."/>
            <person name="Zhang S."/>
            <person name="Jiang F."/>
            <person name="Zhang X."/>
            <person name="Ren Y."/>
            <person name="Wang B."/>
            <person name="Wang S."/>
            <person name="Lu Y."/>
            <person name="Wu K."/>
            <person name="Fan W."/>
            <person name="Wang G."/>
        </authorList>
    </citation>
    <scope>NUCLEOTIDE SEQUENCE</scope>
    <source>
        <strain evidence="2">12Hb</strain>
    </source>
</reference>
<evidence type="ECO:0000256" key="1">
    <source>
        <dbReference type="SAM" id="MobiDB-lite"/>
    </source>
</evidence>
<protein>
    <submittedName>
        <fullName evidence="2">Uncharacterized protein</fullName>
    </submittedName>
</protein>
<feature type="compositionally biased region" description="Basic residues" evidence="1">
    <location>
        <begin position="152"/>
        <end position="161"/>
    </location>
</feature>
<evidence type="ECO:0000313" key="2">
    <source>
        <dbReference type="EMBL" id="KAF6214858.1"/>
    </source>
</evidence>
<evidence type="ECO:0000313" key="3">
    <source>
        <dbReference type="Proteomes" id="UP000466442"/>
    </source>
</evidence>
<organism evidence="2 3">
    <name type="scientific">Apolygus lucorum</name>
    <name type="common">Small green plant bug</name>
    <name type="synonym">Lygocoris lucorum</name>
    <dbReference type="NCBI Taxonomy" id="248454"/>
    <lineage>
        <taxon>Eukaryota</taxon>
        <taxon>Metazoa</taxon>
        <taxon>Ecdysozoa</taxon>
        <taxon>Arthropoda</taxon>
        <taxon>Hexapoda</taxon>
        <taxon>Insecta</taxon>
        <taxon>Pterygota</taxon>
        <taxon>Neoptera</taxon>
        <taxon>Paraneoptera</taxon>
        <taxon>Hemiptera</taxon>
        <taxon>Heteroptera</taxon>
        <taxon>Panheteroptera</taxon>
        <taxon>Cimicomorpha</taxon>
        <taxon>Miridae</taxon>
        <taxon>Mirini</taxon>
        <taxon>Apolygus</taxon>
    </lineage>
</organism>
<feature type="region of interest" description="Disordered" evidence="1">
    <location>
        <begin position="97"/>
        <end position="161"/>
    </location>
</feature>
<feature type="compositionally biased region" description="Basic and acidic residues" evidence="1">
    <location>
        <begin position="97"/>
        <end position="108"/>
    </location>
</feature>
<feature type="compositionally biased region" description="Basic and acidic residues" evidence="1">
    <location>
        <begin position="136"/>
        <end position="145"/>
    </location>
</feature>